<protein>
    <recommendedName>
        <fullName evidence="9">Polysaccharide biosynthesis protein</fullName>
    </recommendedName>
</protein>
<keyword evidence="8" id="KW-1185">Reference proteome</keyword>
<organism evidence="7 8">
    <name type="scientific">Runella rosea</name>
    <dbReference type="NCBI Taxonomy" id="2259595"/>
    <lineage>
        <taxon>Bacteria</taxon>
        <taxon>Pseudomonadati</taxon>
        <taxon>Bacteroidota</taxon>
        <taxon>Cytophagia</taxon>
        <taxon>Cytophagales</taxon>
        <taxon>Spirosomataceae</taxon>
        <taxon>Runella</taxon>
    </lineage>
</organism>
<feature type="transmembrane region" description="Helical" evidence="6">
    <location>
        <begin position="303"/>
        <end position="321"/>
    </location>
</feature>
<feature type="transmembrane region" description="Helical" evidence="6">
    <location>
        <begin position="86"/>
        <end position="107"/>
    </location>
</feature>
<feature type="transmembrane region" description="Helical" evidence="6">
    <location>
        <begin position="39"/>
        <end position="65"/>
    </location>
</feature>
<evidence type="ECO:0000256" key="6">
    <source>
        <dbReference type="SAM" id="Phobius"/>
    </source>
</evidence>
<comment type="subcellular location">
    <subcellularLocation>
        <location evidence="1">Cell membrane</location>
        <topology evidence="1">Multi-pass membrane protein</topology>
    </subcellularLocation>
</comment>
<dbReference type="OrthoDB" id="653189at2"/>
<sequence length="498" mass="57687">MTHKIFFLTIFSKLWSVLINLIFIPLYVDILGVESFGLITFYSTLSTSLSILDVGFSTAVTREIAIFESNSKIKIDRNNLIQSVEIIYWVFAFTVGIVLLLSSDFIAREWLNTVTVDIDTISNCIKYMSIVLVFQFPISLYNGILIGISKQNQVALLSILYMTLKNAGVFLIIYFSNKDIELYFLLQAAVMFFTVFLFKRVIKSFIEPNLEFRFSLSHINKIWKFITGMTGISLITFFLTQIDKLIVSKTVSLENVGYYNLAFTVSGIISQGVVVIQSFLFPKFTELYTKLKLNELMTLYYKSCNWVSIIIFPISLQLIFYAKEILLFWTGNEILTHKTSLLVQVVTMGATFNALMWVPYFYLLSRGITKFTFYQNIIIALISVPLIIFLSNKYGILGAGVVWLFVNICYVLFSIPLIHYLYIHSGTKKWFLESIIIPFFYSLVVFVPFKYLQIHFFQSIGFIQFLILLVTSGIAYIIIVPQLRFYFLNRKIWNQIHW</sequence>
<feature type="transmembrane region" description="Helical" evidence="6">
    <location>
        <begin position="396"/>
        <end position="418"/>
    </location>
</feature>
<evidence type="ECO:0000256" key="5">
    <source>
        <dbReference type="ARBA" id="ARBA00023136"/>
    </source>
</evidence>
<feature type="transmembrane region" description="Helical" evidence="6">
    <location>
        <begin position="182"/>
        <end position="202"/>
    </location>
</feature>
<dbReference type="PANTHER" id="PTHR30250">
    <property type="entry name" value="PST FAMILY PREDICTED COLANIC ACID TRANSPORTER"/>
    <property type="match status" value="1"/>
</dbReference>
<dbReference type="Proteomes" id="UP000251993">
    <property type="component" value="Chromosome"/>
</dbReference>
<dbReference type="RefSeq" id="WP_114065208.1">
    <property type="nucleotide sequence ID" value="NZ_CP030850.1"/>
</dbReference>
<evidence type="ECO:0000313" key="7">
    <source>
        <dbReference type="EMBL" id="AXE16421.1"/>
    </source>
</evidence>
<dbReference type="PANTHER" id="PTHR30250:SF26">
    <property type="entry name" value="PSMA PROTEIN"/>
    <property type="match status" value="1"/>
</dbReference>
<keyword evidence="3 6" id="KW-0812">Transmembrane</keyword>
<feature type="transmembrane region" description="Helical" evidence="6">
    <location>
        <begin position="5"/>
        <end position="27"/>
    </location>
</feature>
<dbReference type="InterPro" id="IPR002797">
    <property type="entry name" value="Polysacc_synth"/>
</dbReference>
<feature type="transmembrane region" description="Helical" evidence="6">
    <location>
        <begin position="155"/>
        <end position="176"/>
    </location>
</feature>
<keyword evidence="5 6" id="KW-0472">Membrane</keyword>
<dbReference type="AlphaFoldDB" id="A0A344TCQ0"/>
<evidence type="ECO:0000256" key="2">
    <source>
        <dbReference type="ARBA" id="ARBA00022475"/>
    </source>
</evidence>
<feature type="transmembrane region" description="Helical" evidence="6">
    <location>
        <begin position="222"/>
        <end position="242"/>
    </location>
</feature>
<feature type="transmembrane region" description="Helical" evidence="6">
    <location>
        <begin position="341"/>
        <end position="364"/>
    </location>
</feature>
<feature type="transmembrane region" description="Helical" evidence="6">
    <location>
        <begin position="127"/>
        <end position="148"/>
    </location>
</feature>
<proteinExistence type="predicted"/>
<gene>
    <name evidence="7" type="ORF">DR864_01095</name>
</gene>
<dbReference type="Pfam" id="PF01943">
    <property type="entry name" value="Polysacc_synt"/>
    <property type="match status" value="1"/>
</dbReference>
<feature type="transmembrane region" description="Helical" evidence="6">
    <location>
        <begin position="430"/>
        <end position="449"/>
    </location>
</feature>
<dbReference type="KEGG" id="run:DR864_01095"/>
<keyword evidence="4 6" id="KW-1133">Transmembrane helix</keyword>
<accession>A0A344TCQ0</accession>
<feature type="transmembrane region" description="Helical" evidence="6">
    <location>
        <begin position="371"/>
        <end position="390"/>
    </location>
</feature>
<name>A0A344TCQ0_9BACT</name>
<evidence type="ECO:0000256" key="1">
    <source>
        <dbReference type="ARBA" id="ARBA00004651"/>
    </source>
</evidence>
<evidence type="ECO:0000313" key="8">
    <source>
        <dbReference type="Proteomes" id="UP000251993"/>
    </source>
</evidence>
<evidence type="ECO:0000256" key="3">
    <source>
        <dbReference type="ARBA" id="ARBA00022692"/>
    </source>
</evidence>
<evidence type="ECO:0008006" key="9">
    <source>
        <dbReference type="Google" id="ProtNLM"/>
    </source>
</evidence>
<feature type="transmembrane region" description="Helical" evidence="6">
    <location>
        <begin position="262"/>
        <end position="282"/>
    </location>
</feature>
<dbReference type="InterPro" id="IPR050833">
    <property type="entry name" value="Poly_Biosynth_Transport"/>
</dbReference>
<dbReference type="EMBL" id="CP030850">
    <property type="protein sequence ID" value="AXE16421.1"/>
    <property type="molecule type" value="Genomic_DNA"/>
</dbReference>
<reference evidence="7 8" key="1">
    <citation type="submission" date="2018-07" db="EMBL/GenBank/DDBJ databases">
        <title>Genome sequencing of Runella.</title>
        <authorList>
            <person name="Baek M.-G."/>
            <person name="Yi H."/>
        </authorList>
    </citation>
    <scope>NUCLEOTIDE SEQUENCE [LARGE SCALE GENOMIC DNA]</scope>
    <source>
        <strain evidence="7 8">HYN0085</strain>
    </source>
</reference>
<feature type="transmembrane region" description="Helical" evidence="6">
    <location>
        <begin position="455"/>
        <end position="480"/>
    </location>
</feature>
<evidence type="ECO:0000256" key="4">
    <source>
        <dbReference type="ARBA" id="ARBA00022989"/>
    </source>
</evidence>
<keyword evidence="2" id="KW-1003">Cell membrane</keyword>
<dbReference type="GO" id="GO:0005886">
    <property type="term" value="C:plasma membrane"/>
    <property type="evidence" value="ECO:0007669"/>
    <property type="project" value="UniProtKB-SubCell"/>
</dbReference>